<dbReference type="Proteomes" id="UP000785679">
    <property type="component" value="Unassembled WGS sequence"/>
</dbReference>
<sequence>MTQQYAHASTLEAFFESSHLPRDPTQSLPDKYQDYWNLDDIIAEEELIPCTFKFNGDILGVLAKPDSQQSSANSQRQRQIYRIEQTLASKVGFKADVPLWLGIQMAQRDLMEIQSPKLLRNQFLNQLRADSDIVTIRAVSPYVYEVAFKILKVINNYDAKPLIKLFQASFISRFNTLIIPNSSKCTVKLADDFSGSAEKRLSFLEREIYTLNKSQALQYSRWRNKELEQVQRNPDFIFSRENQCMMSNFTIPNAQHMQNTYSDSSMNRKRIKLR</sequence>
<reference evidence="1" key="1">
    <citation type="submission" date="2019-06" db="EMBL/GenBank/DDBJ databases">
        <authorList>
            <person name="Zheng W."/>
        </authorList>
    </citation>
    <scope>NUCLEOTIDE SEQUENCE</scope>
    <source>
        <strain evidence="1">QDHG01</strain>
    </source>
</reference>
<dbReference type="InterPro" id="IPR010492">
    <property type="entry name" value="GINS_Psf3"/>
</dbReference>
<dbReference type="EMBL" id="RRYP01013518">
    <property type="protein sequence ID" value="TNV76470.1"/>
    <property type="molecule type" value="Genomic_DNA"/>
</dbReference>
<dbReference type="Gene3D" id="1.20.58.2050">
    <property type="match status" value="1"/>
</dbReference>
<dbReference type="InterPro" id="IPR036224">
    <property type="entry name" value="GINS_bundle-like_dom_sf"/>
</dbReference>
<dbReference type="OrthoDB" id="285779at2759"/>
<dbReference type="GO" id="GO:1902975">
    <property type="term" value="P:mitotic DNA replication initiation"/>
    <property type="evidence" value="ECO:0007669"/>
    <property type="project" value="TreeGrafter"/>
</dbReference>
<dbReference type="SUPFAM" id="SSF158573">
    <property type="entry name" value="GINS helical bundle-like"/>
    <property type="match status" value="1"/>
</dbReference>
<evidence type="ECO:0008006" key="3">
    <source>
        <dbReference type="Google" id="ProtNLM"/>
    </source>
</evidence>
<organism evidence="1 2">
    <name type="scientific">Halteria grandinella</name>
    <dbReference type="NCBI Taxonomy" id="5974"/>
    <lineage>
        <taxon>Eukaryota</taxon>
        <taxon>Sar</taxon>
        <taxon>Alveolata</taxon>
        <taxon>Ciliophora</taxon>
        <taxon>Intramacronucleata</taxon>
        <taxon>Spirotrichea</taxon>
        <taxon>Stichotrichia</taxon>
        <taxon>Sporadotrichida</taxon>
        <taxon>Halteriidae</taxon>
        <taxon>Halteria</taxon>
    </lineage>
</organism>
<dbReference type="PANTHER" id="PTHR22768">
    <property type="entry name" value="DNA REPLICATION COMPLEX GINS PROTEIN PSF3"/>
    <property type="match status" value="1"/>
</dbReference>
<keyword evidence="2" id="KW-1185">Reference proteome</keyword>
<protein>
    <recommendedName>
        <fullName evidence="3">GINS subunit domain-containing protein</fullName>
    </recommendedName>
</protein>
<dbReference type="SUPFAM" id="SSF160059">
    <property type="entry name" value="PriA/YqbF domain"/>
    <property type="match status" value="1"/>
</dbReference>
<dbReference type="InterPro" id="IPR038437">
    <property type="entry name" value="GINS_Psf3_sf"/>
</dbReference>
<gene>
    <name evidence="1" type="ORF">FGO68_gene6320</name>
</gene>
<dbReference type="AlphaFoldDB" id="A0A8J8NKU1"/>
<accession>A0A8J8NKU1</accession>
<evidence type="ECO:0000313" key="1">
    <source>
        <dbReference type="EMBL" id="TNV76470.1"/>
    </source>
</evidence>
<name>A0A8J8NKU1_HALGN</name>
<evidence type="ECO:0000313" key="2">
    <source>
        <dbReference type="Proteomes" id="UP000785679"/>
    </source>
</evidence>
<dbReference type="GO" id="GO:0000811">
    <property type="term" value="C:GINS complex"/>
    <property type="evidence" value="ECO:0007669"/>
    <property type="project" value="TreeGrafter"/>
</dbReference>
<dbReference type="CDD" id="cd21693">
    <property type="entry name" value="GINS_B_Psf3"/>
    <property type="match status" value="1"/>
</dbReference>
<proteinExistence type="predicted"/>
<dbReference type="PANTHER" id="PTHR22768:SF0">
    <property type="entry name" value="DNA REPLICATION COMPLEX GINS PROTEIN PSF3"/>
    <property type="match status" value="1"/>
</dbReference>
<comment type="caution">
    <text evidence="1">The sequence shown here is derived from an EMBL/GenBank/DDBJ whole genome shotgun (WGS) entry which is preliminary data.</text>
</comment>